<accession>A0ACC1C6E9</accession>
<sequence length="734" mass="82082">MEPPRGFLASLWNFICFLPYFFGLLLLGVIKGIIFFPFICLIMTIGNSAIILGLLPVHVFWTYYSILRAKRLGPVLKLLICICMPVFLILWPVVGIVGSFIVGALYGFLSPIFATFDAVGEGKENDLFHCFYEGTWTTVKGSFTVVRDFLDVCFHSYFSVMDDLQQKRADGKYYEIRLLDIPGAIVAGVLGVLVDFPVISAIAICKSPYMLFKGWHRLFHDLVGREGPFLETICVPFAGLAILLWPLAVVGAVLGSILSTIFLGAYAGVVVYQVRILCLVSFITSYRSPLFGLVSAMLLLPCPFMTSTAMMYLACLRDPAFLGPCIERRQRRQSCHRPLLATSFSKSDSLKNPPSRSGSFKPLTEFKPFELLEGLLKECKRHGEIMILEGLITDKDIEEAKSSSGSRVVSIGLPAHCLFKALVRSAKANSSGILLADNIGEINSTNKPKDAFFDWFLNPFLIMKDQIRAENLTEEEEDYLGKSILLCGDLVRLKNTNSCSPPESERKRAELDAFARSQIQYSQWILNILIVALGSPETTYSLQLSISFCFCSLQERTKLPIMAHFSINSVNVMFLFLSIFSSLYYLSVSLEFQVGGTQGWVVPPANDTKFYNDWASENRFQVGDIIRFKYKKDSIMEVTEKEYKNCNSTHPKFFSNTGNSAFRFDHSRSFYFISGVSGHCEKGQKMIVKVIAYEDSTPSDHKSSASPAAVSVPGVSKQAIVLHLVYLYVASYLF</sequence>
<protein>
    <submittedName>
        <fullName evidence="1">Uncharacterized protein</fullName>
    </submittedName>
</protein>
<keyword evidence="2" id="KW-1185">Reference proteome</keyword>
<name>A0ACC1C6E9_9ROSI</name>
<dbReference type="Proteomes" id="UP001164250">
    <property type="component" value="Chromosome 1"/>
</dbReference>
<dbReference type="EMBL" id="CM047897">
    <property type="protein sequence ID" value="KAJ0111415.1"/>
    <property type="molecule type" value="Genomic_DNA"/>
</dbReference>
<proteinExistence type="predicted"/>
<organism evidence="1 2">
    <name type="scientific">Pistacia atlantica</name>
    <dbReference type="NCBI Taxonomy" id="434234"/>
    <lineage>
        <taxon>Eukaryota</taxon>
        <taxon>Viridiplantae</taxon>
        <taxon>Streptophyta</taxon>
        <taxon>Embryophyta</taxon>
        <taxon>Tracheophyta</taxon>
        <taxon>Spermatophyta</taxon>
        <taxon>Magnoliopsida</taxon>
        <taxon>eudicotyledons</taxon>
        <taxon>Gunneridae</taxon>
        <taxon>Pentapetalae</taxon>
        <taxon>rosids</taxon>
        <taxon>malvids</taxon>
        <taxon>Sapindales</taxon>
        <taxon>Anacardiaceae</taxon>
        <taxon>Pistacia</taxon>
    </lineage>
</organism>
<reference evidence="2" key="1">
    <citation type="journal article" date="2023" name="G3 (Bethesda)">
        <title>Genome assembly and association tests identify interacting loci associated with vigor, precocity, and sex in interspecific pistachio rootstocks.</title>
        <authorList>
            <person name="Palmer W."/>
            <person name="Jacygrad E."/>
            <person name="Sagayaradj S."/>
            <person name="Cavanaugh K."/>
            <person name="Han R."/>
            <person name="Bertier L."/>
            <person name="Beede B."/>
            <person name="Kafkas S."/>
            <person name="Golino D."/>
            <person name="Preece J."/>
            <person name="Michelmore R."/>
        </authorList>
    </citation>
    <scope>NUCLEOTIDE SEQUENCE [LARGE SCALE GENOMIC DNA]</scope>
</reference>
<evidence type="ECO:0000313" key="2">
    <source>
        <dbReference type="Proteomes" id="UP001164250"/>
    </source>
</evidence>
<comment type="caution">
    <text evidence="1">The sequence shown here is derived from an EMBL/GenBank/DDBJ whole genome shotgun (WGS) entry which is preliminary data.</text>
</comment>
<evidence type="ECO:0000313" key="1">
    <source>
        <dbReference type="EMBL" id="KAJ0111415.1"/>
    </source>
</evidence>
<gene>
    <name evidence="1" type="ORF">Patl1_02899</name>
</gene>